<feature type="region of interest" description="Disordered" evidence="1">
    <location>
        <begin position="176"/>
        <end position="195"/>
    </location>
</feature>
<accession>A0ABR1VT70</accession>
<reference evidence="2 3" key="1">
    <citation type="submission" date="2023-01" db="EMBL/GenBank/DDBJ databases">
        <title>Analysis of 21 Apiospora genomes using comparative genomics revels a genus with tremendous synthesis potential of carbohydrate active enzymes and secondary metabolites.</title>
        <authorList>
            <person name="Sorensen T."/>
        </authorList>
    </citation>
    <scope>NUCLEOTIDE SEQUENCE [LARGE SCALE GENOMIC DNA]</scope>
    <source>
        <strain evidence="2 3">CBS 114990</strain>
    </source>
</reference>
<organism evidence="2 3">
    <name type="scientific">Apiospora hydei</name>
    <dbReference type="NCBI Taxonomy" id="1337664"/>
    <lineage>
        <taxon>Eukaryota</taxon>
        <taxon>Fungi</taxon>
        <taxon>Dikarya</taxon>
        <taxon>Ascomycota</taxon>
        <taxon>Pezizomycotina</taxon>
        <taxon>Sordariomycetes</taxon>
        <taxon>Xylariomycetidae</taxon>
        <taxon>Amphisphaeriales</taxon>
        <taxon>Apiosporaceae</taxon>
        <taxon>Apiospora</taxon>
    </lineage>
</organism>
<dbReference type="Proteomes" id="UP001433268">
    <property type="component" value="Unassembled WGS sequence"/>
</dbReference>
<gene>
    <name evidence="2" type="ORF">PG997_009086</name>
</gene>
<evidence type="ECO:0000313" key="3">
    <source>
        <dbReference type="Proteomes" id="UP001433268"/>
    </source>
</evidence>
<keyword evidence="3" id="KW-1185">Reference proteome</keyword>
<evidence type="ECO:0000256" key="1">
    <source>
        <dbReference type="SAM" id="MobiDB-lite"/>
    </source>
</evidence>
<proteinExistence type="predicted"/>
<comment type="caution">
    <text evidence="2">The sequence shown here is derived from an EMBL/GenBank/DDBJ whole genome shotgun (WGS) entry which is preliminary data.</text>
</comment>
<name>A0ABR1VT70_9PEZI</name>
<dbReference type="EMBL" id="JAQQWN010000007">
    <property type="protein sequence ID" value="KAK8074423.1"/>
    <property type="molecule type" value="Genomic_DNA"/>
</dbReference>
<protein>
    <submittedName>
        <fullName evidence="2">Uncharacterized protein</fullName>
    </submittedName>
</protein>
<evidence type="ECO:0000313" key="2">
    <source>
        <dbReference type="EMBL" id="KAK8074423.1"/>
    </source>
</evidence>
<dbReference type="RefSeq" id="XP_066665363.1">
    <property type="nucleotide sequence ID" value="XM_066813401.1"/>
</dbReference>
<dbReference type="GeneID" id="92046461"/>
<sequence>MASQDGLIPLSPDGLYPRPEDYIDVQMDSKDGPSHAFEGDGKFLYTSSLATCIGIVISGTYPPETCPPREKGYDRFMIHTSELMEEENYAALRDEVEAPKANGLQDLEAHVTACDPISNTSQAEVVSSTETQKSLKERLRELVRSDARIHWYPYQFDPSYDASMALFSDRSVIVEQGTLGDPGQPPSRWRLDEKN</sequence>